<dbReference type="GeneID" id="6016578"/>
<dbReference type="VEuPathDB" id="FungiDB:CC1G_06145"/>
<evidence type="ECO:0008006" key="3">
    <source>
        <dbReference type="Google" id="ProtNLM"/>
    </source>
</evidence>
<dbReference type="RefSeq" id="XP_001839955.1">
    <property type="nucleotide sequence ID" value="XM_001839903.1"/>
</dbReference>
<evidence type="ECO:0000313" key="2">
    <source>
        <dbReference type="Proteomes" id="UP000001861"/>
    </source>
</evidence>
<reference evidence="1 2" key="1">
    <citation type="journal article" date="2010" name="Proc. Natl. Acad. Sci. U.S.A.">
        <title>Insights into evolution of multicellular fungi from the assembled chromosomes of the mushroom Coprinopsis cinerea (Coprinus cinereus).</title>
        <authorList>
            <person name="Stajich J.E."/>
            <person name="Wilke S.K."/>
            <person name="Ahren D."/>
            <person name="Au C.H."/>
            <person name="Birren B.W."/>
            <person name="Borodovsky M."/>
            <person name="Burns C."/>
            <person name="Canback B."/>
            <person name="Casselton L.A."/>
            <person name="Cheng C.K."/>
            <person name="Deng J."/>
            <person name="Dietrich F.S."/>
            <person name="Fargo D.C."/>
            <person name="Farman M.L."/>
            <person name="Gathman A.C."/>
            <person name="Goldberg J."/>
            <person name="Guigo R."/>
            <person name="Hoegger P.J."/>
            <person name="Hooker J.B."/>
            <person name="Huggins A."/>
            <person name="James T.Y."/>
            <person name="Kamada T."/>
            <person name="Kilaru S."/>
            <person name="Kodira C."/>
            <person name="Kues U."/>
            <person name="Kupfer D."/>
            <person name="Kwan H.S."/>
            <person name="Lomsadze A."/>
            <person name="Li W."/>
            <person name="Lilly W.W."/>
            <person name="Ma L.J."/>
            <person name="Mackey A.J."/>
            <person name="Manning G."/>
            <person name="Martin F."/>
            <person name="Muraguchi H."/>
            <person name="Natvig D.O."/>
            <person name="Palmerini H."/>
            <person name="Ramesh M.A."/>
            <person name="Rehmeyer C.J."/>
            <person name="Roe B.A."/>
            <person name="Shenoy N."/>
            <person name="Stanke M."/>
            <person name="Ter-Hovhannisyan V."/>
            <person name="Tunlid A."/>
            <person name="Velagapudi R."/>
            <person name="Vision T.J."/>
            <person name="Zeng Q."/>
            <person name="Zolan M.E."/>
            <person name="Pukkila P.J."/>
        </authorList>
    </citation>
    <scope>NUCLEOTIDE SEQUENCE [LARGE SCALE GENOMIC DNA]</scope>
    <source>
        <strain evidence="2">Okayama-7 / 130 / ATCC MYA-4618 / FGSC 9003</strain>
    </source>
</reference>
<gene>
    <name evidence="1" type="ORF">CC1G_06145</name>
</gene>
<dbReference type="Proteomes" id="UP000001861">
    <property type="component" value="Unassembled WGS sequence"/>
</dbReference>
<dbReference type="InParanoid" id="A8PAB8"/>
<dbReference type="EMBL" id="AACS02000002">
    <property type="protein sequence ID" value="EAU81934.1"/>
    <property type="molecule type" value="Genomic_DNA"/>
</dbReference>
<name>A8PAB8_COPC7</name>
<evidence type="ECO:0000313" key="1">
    <source>
        <dbReference type="EMBL" id="EAU81934.1"/>
    </source>
</evidence>
<dbReference type="OMA" id="SHEEMTM"/>
<sequence length="464" mass="52202">MNWRTEVSAPILIPEIASQIVEASCSYTGDGVWKLDPSCTKYLAQLALTCTWFNDIVNPVLWRSLRDIGPLINLLPEDAVVVKEVGPFCRFQLVLMRPLTHEDVKRFNHYASFIKEITNLSRRELRIHRIRRHNAGKDVHRLLEAIHSANPHTPIFPNLRYVSGAADFFYGFDYRTGVYTTRPPAEEICNVPLIESLRLSFAAAEIEACCESIGWLADGASRVRSLEVSFREPDAIGLVDGHSIQVYGDFVSRFGNLTRFTAGRVSLPLETLFHLATLPDLRHLDMYLSTEWEGEETRERVREFLEGGRDEPPFAALRTVKLETLHLGPCTDAFLPLISHSPLQSFTLTILYGSPTPPLHLDPLFSSLSSLQSTGPLLHTLQELVIEGGGHYFHDVSTSWEREGLYFELGPNSLEGVYGFRGMERLRVWPSVGVGGFRREELVGRWGRMEGVPEVAEGEVAVSV</sequence>
<comment type="caution">
    <text evidence="1">The sequence shown here is derived from an EMBL/GenBank/DDBJ whole genome shotgun (WGS) entry which is preliminary data.</text>
</comment>
<proteinExistence type="predicted"/>
<keyword evidence="2" id="KW-1185">Reference proteome</keyword>
<dbReference type="KEGG" id="cci:CC1G_06145"/>
<dbReference type="AlphaFoldDB" id="A8PAB8"/>
<protein>
    <recommendedName>
        <fullName evidence="3">F-box domain-containing protein</fullName>
    </recommendedName>
</protein>
<organism evidence="1 2">
    <name type="scientific">Coprinopsis cinerea (strain Okayama-7 / 130 / ATCC MYA-4618 / FGSC 9003)</name>
    <name type="common">Inky cap fungus</name>
    <name type="synonym">Hormographiella aspergillata</name>
    <dbReference type="NCBI Taxonomy" id="240176"/>
    <lineage>
        <taxon>Eukaryota</taxon>
        <taxon>Fungi</taxon>
        <taxon>Dikarya</taxon>
        <taxon>Basidiomycota</taxon>
        <taxon>Agaricomycotina</taxon>
        <taxon>Agaricomycetes</taxon>
        <taxon>Agaricomycetidae</taxon>
        <taxon>Agaricales</taxon>
        <taxon>Agaricineae</taxon>
        <taxon>Psathyrellaceae</taxon>
        <taxon>Coprinopsis</taxon>
    </lineage>
</organism>
<accession>A8PAB8</accession>